<gene>
    <name evidence="1" type="ORF">SAMN04488090_0393</name>
</gene>
<sequence length="270" mass="33117">MMTEEERISQIKGYQERQPELALTFTQAKFLFENDANIRFRVVPFSTWELLDYEYEIYRQILSDSQFELFETGWKERQQQTKVFIAGSDERESEWEMGYFADLLRYREDHFWPEIKQIPFFRVTWPLFEEEKTTLLRASYRRYLEETIAERIARHFRDFRRFAPLRLRLVEVKNDLERLQPHYGAFYRRSDEAVRAVFDFLRKQIESWDEESLPELDQVIQKWEEFEREAFAKRPVRFPTAVVSDHRTRKQRQTDMLLNLLLVNHDEMPG</sequence>
<evidence type="ECO:0000313" key="2">
    <source>
        <dbReference type="Proteomes" id="UP000198901"/>
    </source>
</evidence>
<proteinExistence type="predicted"/>
<dbReference type="STRING" id="563176.SAMN04488090_0393"/>
<protein>
    <submittedName>
        <fullName evidence="1">Uncharacterized protein</fullName>
    </submittedName>
</protein>
<dbReference type="AlphaFoldDB" id="A0A1G9IA09"/>
<keyword evidence="2" id="KW-1185">Reference proteome</keyword>
<name>A0A1G9IA09_9BACT</name>
<organism evidence="1 2">
    <name type="scientific">Siphonobacter aquaeclarae</name>
    <dbReference type="NCBI Taxonomy" id="563176"/>
    <lineage>
        <taxon>Bacteria</taxon>
        <taxon>Pseudomonadati</taxon>
        <taxon>Bacteroidota</taxon>
        <taxon>Cytophagia</taxon>
        <taxon>Cytophagales</taxon>
        <taxon>Cytophagaceae</taxon>
        <taxon>Siphonobacter</taxon>
    </lineage>
</organism>
<dbReference type="OrthoDB" id="669883at2"/>
<evidence type="ECO:0000313" key="1">
    <source>
        <dbReference type="EMBL" id="SDL22057.1"/>
    </source>
</evidence>
<dbReference type="RefSeq" id="WP_093197003.1">
    <property type="nucleotide sequence ID" value="NZ_FNGS01000001.1"/>
</dbReference>
<dbReference type="EMBL" id="FNGS01000001">
    <property type="protein sequence ID" value="SDL22057.1"/>
    <property type="molecule type" value="Genomic_DNA"/>
</dbReference>
<dbReference type="Proteomes" id="UP000198901">
    <property type="component" value="Unassembled WGS sequence"/>
</dbReference>
<accession>A0A1G9IA09</accession>
<reference evidence="1 2" key="1">
    <citation type="submission" date="2016-10" db="EMBL/GenBank/DDBJ databases">
        <authorList>
            <person name="de Groot N.N."/>
        </authorList>
    </citation>
    <scope>NUCLEOTIDE SEQUENCE [LARGE SCALE GENOMIC DNA]</scope>
    <source>
        <strain evidence="1 2">DSM 21668</strain>
    </source>
</reference>